<dbReference type="OrthoDB" id="9803598at2"/>
<evidence type="ECO:0000313" key="4">
    <source>
        <dbReference type="Proteomes" id="UP000030185"/>
    </source>
</evidence>
<dbReference type="PRINTS" id="PR00095">
    <property type="entry name" value="ANTSNTHASEI"/>
</dbReference>
<dbReference type="Proteomes" id="UP000030185">
    <property type="component" value="Unassembled WGS sequence"/>
</dbReference>
<evidence type="ECO:0000259" key="2">
    <source>
        <dbReference type="Pfam" id="PF04715"/>
    </source>
</evidence>
<dbReference type="PANTHER" id="PTHR11236:SF9">
    <property type="entry name" value="ANTHRANILATE SYNTHASE COMPONENT 1"/>
    <property type="match status" value="1"/>
</dbReference>
<dbReference type="Pfam" id="PF04715">
    <property type="entry name" value="Anth_synt_I_N"/>
    <property type="match status" value="1"/>
</dbReference>
<dbReference type="RefSeq" id="WP_045466619.1">
    <property type="nucleotide sequence ID" value="NZ_BBLT01000008.1"/>
</dbReference>
<dbReference type="GO" id="GO:0000162">
    <property type="term" value="P:L-tryptophan biosynthetic process"/>
    <property type="evidence" value="ECO:0007669"/>
    <property type="project" value="TreeGrafter"/>
</dbReference>
<dbReference type="AlphaFoldDB" id="A0A098LJA0"/>
<dbReference type="eggNOG" id="COG0147">
    <property type="taxonomic scope" value="Bacteria"/>
</dbReference>
<keyword evidence="4" id="KW-1185">Reference proteome</keyword>
<name>A0A098LJA0_9BACT</name>
<gene>
    <name evidence="3" type="ORF">MYP_3774</name>
</gene>
<evidence type="ECO:0000313" key="3">
    <source>
        <dbReference type="EMBL" id="GAL86544.1"/>
    </source>
</evidence>
<feature type="domain" description="Chorismate-utilising enzyme C-terminal" evidence="1">
    <location>
        <begin position="155"/>
        <end position="410"/>
    </location>
</feature>
<feature type="domain" description="Anthranilate synthase component I N-terminal" evidence="2">
    <location>
        <begin position="71"/>
        <end position="115"/>
    </location>
</feature>
<dbReference type="Gene3D" id="3.60.120.10">
    <property type="entry name" value="Anthranilate synthase"/>
    <property type="match status" value="1"/>
</dbReference>
<protein>
    <submittedName>
        <fullName evidence="3">Para-aminobenzoate synthase, aminase component</fullName>
    </submittedName>
</protein>
<dbReference type="SUPFAM" id="SSF56322">
    <property type="entry name" value="ADC synthase"/>
    <property type="match status" value="1"/>
</dbReference>
<evidence type="ECO:0000259" key="1">
    <source>
        <dbReference type="Pfam" id="PF00425"/>
    </source>
</evidence>
<sequence>MIFHIQNKEYFRKQALLWAQKFSHFAWLDNNQIHYLYNGFPNMLAVGEKSVISSDQNGFNSLQEWQDKNQGWLFGFFTYDLKNEIEKLQSKNPEYIEFPSICFFEPEHLLLFEENQVTIQSENPEAIFEEIHSFEIDAIANKHHIINSPAASVSKENYIKKVDLIKEHLRDGDIYELNYCIEFTAQGGISPVQTYLKLNEISPMPFSCLIKVDSLYLISASPERFLKKEGKKLISQPIKGTRKRGATLEEDIALIEDLKTSEKEIAENMMIVDLVRNDLSRSCKPGTVIAEEIFGVHTFQQVHQMISTITGEMYENTDAVDAIKNAFPMGSMTGAPKIRAMELIDEIEESKRGIFSGAAGFFTRDGDFDLNVIIRSIFYDEKNQKISFQVGSAITYEADAEKEYEECMLKAGAMLKVLE</sequence>
<dbReference type="PANTHER" id="PTHR11236">
    <property type="entry name" value="AMINOBENZOATE/ANTHRANILATE SYNTHASE"/>
    <property type="match status" value="1"/>
</dbReference>
<dbReference type="EMBL" id="BBLT01000008">
    <property type="protein sequence ID" value="GAL86544.1"/>
    <property type="molecule type" value="Genomic_DNA"/>
</dbReference>
<dbReference type="STRING" id="153721.MYP_3774"/>
<reference evidence="3 4" key="1">
    <citation type="submission" date="2014-09" db="EMBL/GenBank/DDBJ databases">
        <title>Sporocytophaga myxococcoides PG-01 genome sequencing.</title>
        <authorList>
            <person name="Liu L."/>
            <person name="Gao P.J."/>
            <person name="Chen G.J."/>
            <person name="Wang L.S."/>
        </authorList>
    </citation>
    <scope>NUCLEOTIDE SEQUENCE [LARGE SCALE GENOMIC DNA]</scope>
    <source>
        <strain evidence="3 4">PG-01</strain>
    </source>
</reference>
<organism evidence="3 4">
    <name type="scientific">Sporocytophaga myxococcoides</name>
    <dbReference type="NCBI Taxonomy" id="153721"/>
    <lineage>
        <taxon>Bacteria</taxon>
        <taxon>Pseudomonadati</taxon>
        <taxon>Bacteroidota</taxon>
        <taxon>Cytophagia</taxon>
        <taxon>Cytophagales</taxon>
        <taxon>Cytophagaceae</taxon>
        <taxon>Sporocytophaga</taxon>
    </lineage>
</organism>
<proteinExistence type="predicted"/>
<accession>A0A098LJA0</accession>
<dbReference type="InterPro" id="IPR015890">
    <property type="entry name" value="Chorismate_C"/>
</dbReference>
<comment type="caution">
    <text evidence="3">The sequence shown here is derived from an EMBL/GenBank/DDBJ whole genome shotgun (WGS) entry which is preliminary data.</text>
</comment>
<dbReference type="Pfam" id="PF00425">
    <property type="entry name" value="Chorismate_bind"/>
    <property type="match status" value="1"/>
</dbReference>
<dbReference type="InterPro" id="IPR006805">
    <property type="entry name" value="Anth_synth_I_N"/>
</dbReference>
<dbReference type="InterPro" id="IPR019999">
    <property type="entry name" value="Anth_synth_I-like"/>
</dbReference>
<dbReference type="InterPro" id="IPR005801">
    <property type="entry name" value="ADC_synthase"/>
</dbReference>